<dbReference type="STRING" id="3659.A0A0A0LTN2"/>
<dbReference type="Gramene" id="KGN65138">
    <property type="protein sequence ID" value="KGN65138"/>
    <property type="gene ID" value="Csa_1G240060"/>
</dbReference>
<reference evidence="1 2" key="4">
    <citation type="journal article" date="2011" name="BMC Genomics">
        <title>RNA-Seq improves annotation of protein-coding genes in the cucumber genome.</title>
        <authorList>
            <person name="Li Z."/>
            <person name="Zhang Z."/>
            <person name="Yan P."/>
            <person name="Huang S."/>
            <person name="Fei Z."/>
            <person name="Lin K."/>
        </authorList>
    </citation>
    <scope>NUCLEOTIDE SEQUENCE [LARGE SCALE GENOMIC DNA]</scope>
    <source>
        <strain evidence="2">cv. 9930</strain>
    </source>
</reference>
<evidence type="ECO:0000313" key="1">
    <source>
        <dbReference type="EMBL" id="KGN65138.1"/>
    </source>
</evidence>
<gene>
    <name evidence="1" type="ORF">Csa_1G240060</name>
</gene>
<dbReference type="EMBL" id="CM002922">
    <property type="protein sequence ID" value="KGN65138.1"/>
    <property type="molecule type" value="Genomic_DNA"/>
</dbReference>
<dbReference type="Proteomes" id="UP000029981">
    <property type="component" value="Chromosome 1"/>
</dbReference>
<reference evidence="1 2" key="1">
    <citation type="journal article" date="2009" name="Nat. Genet.">
        <title>The genome of the cucumber, Cucumis sativus L.</title>
        <authorList>
            <person name="Huang S."/>
            <person name="Li R."/>
            <person name="Zhang Z."/>
            <person name="Li L."/>
            <person name="Gu X."/>
            <person name="Fan W."/>
            <person name="Lucas W.J."/>
            <person name="Wang X."/>
            <person name="Xie B."/>
            <person name="Ni P."/>
            <person name="Ren Y."/>
            <person name="Zhu H."/>
            <person name="Li J."/>
            <person name="Lin K."/>
            <person name="Jin W."/>
            <person name="Fei Z."/>
            <person name="Li G."/>
            <person name="Staub J."/>
            <person name="Kilian A."/>
            <person name="van der Vossen E.A."/>
            <person name="Wu Y."/>
            <person name="Guo J."/>
            <person name="He J."/>
            <person name="Jia Z."/>
            <person name="Ren Y."/>
            <person name="Tian G."/>
            <person name="Lu Y."/>
            <person name="Ruan J."/>
            <person name="Qian W."/>
            <person name="Wang M."/>
            <person name="Huang Q."/>
            <person name="Li B."/>
            <person name="Xuan Z."/>
            <person name="Cao J."/>
            <person name="Asan"/>
            <person name="Wu Z."/>
            <person name="Zhang J."/>
            <person name="Cai Q."/>
            <person name="Bai Y."/>
            <person name="Zhao B."/>
            <person name="Han Y."/>
            <person name="Li Y."/>
            <person name="Li X."/>
            <person name="Wang S."/>
            <person name="Shi Q."/>
            <person name="Liu S."/>
            <person name="Cho W.K."/>
            <person name="Kim J.Y."/>
            <person name="Xu Y."/>
            <person name="Heller-Uszynska K."/>
            <person name="Miao H."/>
            <person name="Cheng Z."/>
            <person name="Zhang S."/>
            <person name="Wu J."/>
            <person name="Yang Y."/>
            <person name="Kang H."/>
            <person name="Li M."/>
            <person name="Liang H."/>
            <person name="Ren X."/>
            <person name="Shi Z."/>
            <person name="Wen M."/>
            <person name="Jian M."/>
            <person name="Yang H."/>
            <person name="Zhang G."/>
            <person name="Yang Z."/>
            <person name="Chen R."/>
            <person name="Liu S."/>
            <person name="Li J."/>
            <person name="Ma L."/>
            <person name="Liu H."/>
            <person name="Zhou Y."/>
            <person name="Zhao J."/>
            <person name="Fang X."/>
            <person name="Li G."/>
            <person name="Fang L."/>
            <person name="Li Y."/>
            <person name="Liu D."/>
            <person name="Zheng H."/>
            <person name="Zhang Y."/>
            <person name="Qin N."/>
            <person name="Li Z."/>
            <person name="Yang G."/>
            <person name="Yang S."/>
            <person name="Bolund L."/>
            <person name="Kristiansen K."/>
            <person name="Zheng H."/>
            <person name="Li S."/>
            <person name="Zhang X."/>
            <person name="Yang H."/>
            <person name="Wang J."/>
            <person name="Sun R."/>
            <person name="Zhang B."/>
            <person name="Jiang S."/>
            <person name="Wang J."/>
            <person name="Du Y."/>
            <person name="Li S."/>
        </authorList>
    </citation>
    <scope>NUCLEOTIDE SEQUENCE [LARGE SCALE GENOMIC DNA]</scope>
    <source>
        <strain evidence="2">cv. 9930</strain>
    </source>
</reference>
<reference evidence="1 2" key="3">
    <citation type="journal article" date="2010" name="BMC Genomics">
        <title>Transcriptome sequencing and comparative analysis of cucumber flowers with different sex types.</title>
        <authorList>
            <person name="Guo S."/>
            <person name="Zheng Y."/>
            <person name="Joung J.G."/>
            <person name="Liu S."/>
            <person name="Zhang Z."/>
            <person name="Crasta O.R."/>
            <person name="Sobral B.W."/>
            <person name="Xu Y."/>
            <person name="Huang S."/>
            <person name="Fei Z."/>
        </authorList>
    </citation>
    <scope>NUCLEOTIDE SEQUENCE [LARGE SCALE GENOMIC DNA]</scope>
    <source>
        <strain evidence="2">cv. 9930</strain>
    </source>
</reference>
<accession>A0A0A0LTN2</accession>
<name>A0A0A0LTN2_CUCSA</name>
<dbReference type="AlphaFoldDB" id="A0A0A0LTN2"/>
<organism evidence="1 2">
    <name type="scientific">Cucumis sativus</name>
    <name type="common">Cucumber</name>
    <dbReference type="NCBI Taxonomy" id="3659"/>
    <lineage>
        <taxon>Eukaryota</taxon>
        <taxon>Viridiplantae</taxon>
        <taxon>Streptophyta</taxon>
        <taxon>Embryophyta</taxon>
        <taxon>Tracheophyta</taxon>
        <taxon>Spermatophyta</taxon>
        <taxon>Magnoliopsida</taxon>
        <taxon>eudicotyledons</taxon>
        <taxon>Gunneridae</taxon>
        <taxon>Pentapetalae</taxon>
        <taxon>rosids</taxon>
        <taxon>fabids</taxon>
        <taxon>Cucurbitales</taxon>
        <taxon>Cucurbitaceae</taxon>
        <taxon>Benincaseae</taxon>
        <taxon>Cucumis</taxon>
    </lineage>
</organism>
<proteinExistence type="predicted"/>
<keyword evidence="2" id="KW-1185">Reference proteome</keyword>
<reference evidence="1 2" key="2">
    <citation type="journal article" date="2009" name="PLoS ONE">
        <title>An integrated genetic and cytogenetic map of the cucumber genome.</title>
        <authorList>
            <person name="Ren Y."/>
            <person name="Zhang Z."/>
            <person name="Liu J."/>
            <person name="Staub J.E."/>
            <person name="Han Y."/>
            <person name="Cheng Z."/>
            <person name="Li X."/>
            <person name="Lu J."/>
            <person name="Miao H."/>
            <person name="Kang H."/>
            <person name="Xie B."/>
            <person name="Gu X."/>
            <person name="Wang X."/>
            <person name="Du Y."/>
            <person name="Jin W."/>
            <person name="Huang S."/>
        </authorList>
    </citation>
    <scope>NUCLEOTIDE SEQUENCE [LARGE SCALE GENOMIC DNA]</scope>
    <source>
        <strain evidence="2">cv. 9930</strain>
    </source>
</reference>
<sequence length="133" mass="15192">MFERPRKDHVGHEEVETFYGTVGECLKHLGTYEKGTNEEIEEFIYELLGVSDDGVLGSFHGNARSDLESVLIAIFNYVFPSTNNEPGLDSHKDAIQIFVRAATFLENDEQFTYENFKNWCSLLPSVRKFLGSF</sequence>
<protein>
    <submittedName>
        <fullName evidence="1">Uncharacterized protein</fullName>
    </submittedName>
</protein>
<evidence type="ECO:0000313" key="2">
    <source>
        <dbReference type="Proteomes" id="UP000029981"/>
    </source>
</evidence>